<gene>
    <name evidence="1" type="ORF">BHD05_05285</name>
</gene>
<dbReference type="Proteomes" id="UP000464507">
    <property type="component" value="Chromosome"/>
</dbReference>
<keyword evidence="2" id="KW-1185">Reference proteome</keyword>
<evidence type="ECO:0000313" key="2">
    <source>
        <dbReference type="Proteomes" id="UP000464507"/>
    </source>
</evidence>
<protein>
    <submittedName>
        <fullName evidence="1">Uncharacterized protein</fullName>
    </submittedName>
</protein>
<proteinExistence type="predicted"/>
<reference evidence="1 2" key="1">
    <citation type="submission" date="2016-09" db="EMBL/GenBank/DDBJ databases">
        <title>Complete genome sequence of microbes from the polar regions.</title>
        <authorList>
            <person name="Liao L."/>
            <person name="Chen B."/>
        </authorList>
    </citation>
    <scope>NUCLEOTIDE SEQUENCE [LARGE SCALE GENOMIC DNA]</scope>
    <source>
        <strain evidence="1 2">ZS314</strain>
    </source>
</reference>
<accession>A0A7L5AGN7</accession>
<dbReference type="EMBL" id="CP017146">
    <property type="protein sequence ID" value="QHO69152.1"/>
    <property type="molecule type" value="Genomic_DNA"/>
</dbReference>
<name>A0A7L5AGN7_9MICO</name>
<organism evidence="1 2">
    <name type="scientific">Marisediminicola antarctica</name>
    <dbReference type="NCBI Taxonomy" id="674079"/>
    <lineage>
        <taxon>Bacteria</taxon>
        <taxon>Bacillati</taxon>
        <taxon>Actinomycetota</taxon>
        <taxon>Actinomycetes</taxon>
        <taxon>Micrococcales</taxon>
        <taxon>Microbacteriaceae</taxon>
        <taxon>Marisediminicola</taxon>
    </lineage>
</organism>
<evidence type="ECO:0000313" key="1">
    <source>
        <dbReference type="EMBL" id="QHO69152.1"/>
    </source>
</evidence>
<sequence>MFLPTDEPGRAKRQIPCIQLPLHEGKQLTLTGIAQNRHRFVVVEDPAVGVNAAIAGVLDSLVPVDRRPQAQPGLSSCVRSGNAGVLQPEVLCAPCSAVLLGIDASVDKPLAATGGMDADFAGGKADFAKAFERF</sequence>
<dbReference type="AlphaFoldDB" id="A0A7L5AGN7"/>
<dbReference type="KEGG" id="mant:BHD05_05285"/>